<dbReference type="KEGG" id="sbi:8056039"/>
<accession>A0A921QS29</accession>
<organism evidence="3 4">
    <name type="scientific">Sorghum bicolor</name>
    <name type="common">Sorghum</name>
    <name type="synonym">Sorghum vulgare</name>
    <dbReference type="NCBI Taxonomy" id="4558"/>
    <lineage>
        <taxon>Eukaryota</taxon>
        <taxon>Viridiplantae</taxon>
        <taxon>Streptophyta</taxon>
        <taxon>Embryophyta</taxon>
        <taxon>Tracheophyta</taxon>
        <taxon>Spermatophyta</taxon>
        <taxon>Magnoliopsida</taxon>
        <taxon>Liliopsida</taxon>
        <taxon>Poales</taxon>
        <taxon>Poaceae</taxon>
        <taxon>PACMAD clade</taxon>
        <taxon>Panicoideae</taxon>
        <taxon>Andropogonodae</taxon>
        <taxon>Andropogoneae</taxon>
        <taxon>Sorghinae</taxon>
        <taxon>Sorghum</taxon>
    </lineage>
</organism>
<dbReference type="OrthoDB" id="1877767at2759"/>
<evidence type="ECO:0000259" key="2">
    <source>
        <dbReference type="Pfam" id="PF10419"/>
    </source>
</evidence>
<evidence type="ECO:0000313" key="4">
    <source>
        <dbReference type="Proteomes" id="UP000807115"/>
    </source>
</evidence>
<feature type="region of interest" description="Disordered" evidence="1">
    <location>
        <begin position="78"/>
        <end position="108"/>
    </location>
</feature>
<dbReference type="InterPro" id="IPR042771">
    <property type="entry name" value="GTF3C6-like"/>
</dbReference>
<dbReference type="FunFam" id="2.60.40.4370:FF:000002">
    <property type="entry name" value="Transcription factor TFIIIC, tau55-related protein"/>
    <property type="match status" value="1"/>
</dbReference>
<feature type="domain" description="Transcription factor TFIIIC triple barrel" evidence="2">
    <location>
        <begin position="19"/>
        <end position="129"/>
    </location>
</feature>
<protein>
    <recommendedName>
        <fullName evidence="2">Transcription factor TFIIIC triple barrel domain-containing protein</fullName>
    </recommendedName>
</protein>
<dbReference type="EMBL" id="CM027685">
    <property type="protein sequence ID" value="KAG0526742.1"/>
    <property type="molecule type" value="Genomic_DNA"/>
</dbReference>
<dbReference type="InterPro" id="IPR019481">
    <property type="entry name" value="TFIIIC_triple_barrel"/>
</dbReference>
<gene>
    <name evidence="3" type="ORF">BDA96_06G172300</name>
</gene>
<sequence>MSETLEKDKKLGQEEEEVEEEEYVLLELGDCLYSDLSPGAPFVLSGLDTLTPTLIVGNGLKMIGEYEETVGTCYLFSESEAQPKPASNETRPSEENTDKPTSCSKEALSKEVNHLASVQKILKFRPVNAERPQHLAYQHKDKEI</sequence>
<name>A0A921QS29_SORBI</name>
<comment type="caution">
    <text evidence="3">The sequence shown here is derived from an EMBL/GenBank/DDBJ whole genome shotgun (WGS) entry which is preliminary data.</text>
</comment>
<dbReference type="AlphaFoldDB" id="A0A921QS29"/>
<reference evidence="3" key="1">
    <citation type="journal article" date="2019" name="BMC Genomics">
        <title>A new reference genome for Sorghum bicolor reveals high levels of sequence similarity between sweet and grain genotypes: implications for the genetics of sugar metabolism.</title>
        <authorList>
            <person name="Cooper E.A."/>
            <person name="Brenton Z.W."/>
            <person name="Flinn B.S."/>
            <person name="Jenkins J."/>
            <person name="Shu S."/>
            <person name="Flowers D."/>
            <person name="Luo F."/>
            <person name="Wang Y."/>
            <person name="Xia P."/>
            <person name="Barry K."/>
            <person name="Daum C."/>
            <person name="Lipzen A."/>
            <person name="Yoshinaga Y."/>
            <person name="Schmutz J."/>
            <person name="Saski C."/>
            <person name="Vermerris W."/>
            <person name="Kresovich S."/>
        </authorList>
    </citation>
    <scope>NUCLEOTIDE SEQUENCE</scope>
</reference>
<reference evidence="3" key="2">
    <citation type="submission" date="2020-10" db="EMBL/GenBank/DDBJ databases">
        <authorList>
            <person name="Cooper E.A."/>
            <person name="Brenton Z.W."/>
            <person name="Flinn B.S."/>
            <person name="Jenkins J."/>
            <person name="Shu S."/>
            <person name="Flowers D."/>
            <person name="Luo F."/>
            <person name="Wang Y."/>
            <person name="Xia P."/>
            <person name="Barry K."/>
            <person name="Daum C."/>
            <person name="Lipzen A."/>
            <person name="Yoshinaga Y."/>
            <person name="Schmutz J."/>
            <person name="Saski C."/>
            <person name="Vermerris W."/>
            <person name="Kresovich S."/>
        </authorList>
    </citation>
    <scope>NUCLEOTIDE SEQUENCE</scope>
</reference>
<proteinExistence type="predicted"/>
<dbReference type="Gene3D" id="2.60.40.4370">
    <property type="match status" value="1"/>
</dbReference>
<dbReference type="PANTHER" id="PTHR21860:SF2">
    <property type="entry name" value="GENERAL TRANSCRIPTION FACTOR 3C POLYPEPTIDE 6"/>
    <property type="match status" value="1"/>
</dbReference>
<dbReference type="GO" id="GO:0006383">
    <property type="term" value="P:transcription by RNA polymerase III"/>
    <property type="evidence" value="ECO:0007669"/>
    <property type="project" value="InterPro"/>
</dbReference>
<evidence type="ECO:0000256" key="1">
    <source>
        <dbReference type="SAM" id="MobiDB-lite"/>
    </source>
</evidence>
<evidence type="ECO:0000313" key="3">
    <source>
        <dbReference type="EMBL" id="KAG0526742.1"/>
    </source>
</evidence>
<dbReference type="PANTHER" id="PTHR21860">
    <property type="entry name" value="TRANSCRIPTION INITIATION FACTOR IIIC TFIIIC , POLYPEPTIDE 6-RELATED"/>
    <property type="match status" value="1"/>
</dbReference>
<dbReference type="Pfam" id="PF10419">
    <property type="entry name" value="TFIIIC_sub6"/>
    <property type="match status" value="1"/>
</dbReference>
<dbReference type="Proteomes" id="UP000807115">
    <property type="component" value="Chromosome 6"/>
</dbReference>